<dbReference type="EMBL" id="CAJPIN010039060">
    <property type="protein sequence ID" value="CAG2065035.1"/>
    <property type="molecule type" value="Genomic_DNA"/>
</dbReference>
<evidence type="ECO:0000313" key="2">
    <source>
        <dbReference type="Proteomes" id="UP001153148"/>
    </source>
</evidence>
<accession>A0ABN7PHY9</accession>
<reference evidence="1" key="1">
    <citation type="submission" date="2021-03" db="EMBL/GenBank/DDBJ databases">
        <authorList>
            <person name="Tran Van P."/>
        </authorList>
    </citation>
    <scope>NUCLEOTIDE SEQUENCE</scope>
</reference>
<organism evidence="1 2">
    <name type="scientific">Timema podura</name>
    <name type="common">Walking stick</name>
    <dbReference type="NCBI Taxonomy" id="61482"/>
    <lineage>
        <taxon>Eukaryota</taxon>
        <taxon>Metazoa</taxon>
        <taxon>Ecdysozoa</taxon>
        <taxon>Arthropoda</taxon>
        <taxon>Hexapoda</taxon>
        <taxon>Insecta</taxon>
        <taxon>Pterygota</taxon>
        <taxon>Neoptera</taxon>
        <taxon>Polyneoptera</taxon>
        <taxon>Phasmatodea</taxon>
        <taxon>Timematodea</taxon>
        <taxon>Timematoidea</taxon>
        <taxon>Timematidae</taxon>
        <taxon>Timema</taxon>
    </lineage>
</organism>
<dbReference type="Proteomes" id="UP001153148">
    <property type="component" value="Unassembled WGS sequence"/>
</dbReference>
<keyword evidence="2" id="KW-1185">Reference proteome</keyword>
<sequence>MWQLSCQTKKLTRQETGKSSTLAMTLSPSCTTRVGKIITCKQSKVSSTTLVWLSSPWSTILTRLLSRRGMT</sequence>
<name>A0ABN7PHY9_TIMPD</name>
<gene>
    <name evidence="1" type="ORF">TPAB3V08_LOCUS11979</name>
</gene>
<proteinExistence type="predicted"/>
<protein>
    <submittedName>
        <fullName evidence="1">Uncharacterized protein</fullName>
    </submittedName>
</protein>
<comment type="caution">
    <text evidence="1">The sequence shown here is derived from an EMBL/GenBank/DDBJ whole genome shotgun (WGS) entry which is preliminary data.</text>
</comment>
<evidence type="ECO:0000313" key="1">
    <source>
        <dbReference type="EMBL" id="CAG2065035.1"/>
    </source>
</evidence>